<sequence>YETDDYILQDNYQDYETDNYISKLNLKEEIIFTSFNYYRESSI</sequence>
<comment type="caution">
    <text evidence="1">The sequence shown here is derived from an EMBL/GenBank/DDBJ whole genome shotgun (WGS) entry which is preliminary data.</text>
</comment>
<keyword evidence="2" id="KW-1185">Reference proteome</keyword>
<feature type="non-terminal residue" evidence="1">
    <location>
        <position position="1"/>
    </location>
</feature>
<reference evidence="1" key="1">
    <citation type="submission" date="2021-06" db="EMBL/GenBank/DDBJ databases">
        <authorList>
            <person name="Kallberg Y."/>
            <person name="Tangrot J."/>
            <person name="Rosling A."/>
        </authorList>
    </citation>
    <scope>NUCLEOTIDE SEQUENCE</scope>
    <source>
        <strain evidence="1">IN212</strain>
    </source>
</reference>
<dbReference type="EMBL" id="CAJVPZ010057985">
    <property type="protein sequence ID" value="CAG8787490.1"/>
    <property type="molecule type" value="Genomic_DNA"/>
</dbReference>
<evidence type="ECO:0000313" key="1">
    <source>
        <dbReference type="EMBL" id="CAG8787490.1"/>
    </source>
</evidence>
<proteinExistence type="predicted"/>
<name>A0A9N9JQE7_9GLOM</name>
<dbReference type="AlphaFoldDB" id="A0A9N9JQE7"/>
<gene>
    <name evidence="1" type="ORF">RFULGI_LOCUS16393</name>
</gene>
<dbReference type="Proteomes" id="UP000789396">
    <property type="component" value="Unassembled WGS sequence"/>
</dbReference>
<feature type="non-terminal residue" evidence="1">
    <location>
        <position position="43"/>
    </location>
</feature>
<organism evidence="1 2">
    <name type="scientific">Racocetra fulgida</name>
    <dbReference type="NCBI Taxonomy" id="60492"/>
    <lineage>
        <taxon>Eukaryota</taxon>
        <taxon>Fungi</taxon>
        <taxon>Fungi incertae sedis</taxon>
        <taxon>Mucoromycota</taxon>
        <taxon>Glomeromycotina</taxon>
        <taxon>Glomeromycetes</taxon>
        <taxon>Diversisporales</taxon>
        <taxon>Gigasporaceae</taxon>
        <taxon>Racocetra</taxon>
    </lineage>
</organism>
<protein>
    <submittedName>
        <fullName evidence="1">5603_t:CDS:1</fullName>
    </submittedName>
</protein>
<evidence type="ECO:0000313" key="2">
    <source>
        <dbReference type="Proteomes" id="UP000789396"/>
    </source>
</evidence>
<accession>A0A9N9JQE7</accession>